<dbReference type="EMBL" id="JAETXX010000004">
    <property type="protein sequence ID" value="MCF8714744.1"/>
    <property type="molecule type" value="Genomic_DNA"/>
</dbReference>
<dbReference type="SUPFAM" id="SSF160574">
    <property type="entry name" value="BT0923-like"/>
    <property type="match status" value="1"/>
</dbReference>
<proteinExistence type="predicted"/>
<feature type="signal peptide" evidence="1">
    <location>
        <begin position="1"/>
        <end position="19"/>
    </location>
</feature>
<accession>A0ABS9J2T4</accession>
<reference evidence="2 3" key="1">
    <citation type="submission" date="2021-01" db="EMBL/GenBank/DDBJ databases">
        <title>Genome sequencing of Joostella atrarenae M1-2 (= KCTC 23194).</title>
        <authorList>
            <person name="Zakaria M.R."/>
            <person name="Lam M.Q."/>
            <person name="Chong C.S."/>
        </authorList>
    </citation>
    <scope>NUCLEOTIDE SEQUENCE [LARGE SCALE GENOMIC DNA]</scope>
    <source>
        <strain evidence="2 3">M1-2</strain>
    </source>
</reference>
<evidence type="ECO:0000256" key="1">
    <source>
        <dbReference type="SAM" id="SignalP"/>
    </source>
</evidence>
<evidence type="ECO:0000313" key="3">
    <source>
        <dbReference type="Proteomes" id="UP000829517"/>
    </source>
</evidence>
<dbReference type="Proteomes" id="UP000829517">
    <property type="component" value="Unassembled WGS sequence"/>
</dbReference>
<feature type="chain" id="PRO_5046978223" description="Beta-lactamase-inhibitor-like PepSY-like domain-containing protein" evidence="1">
    <location>
        <begin position="20"/>
        <end position="98"/>
    </location>
</feature>
<sequence length="98" mass="10779">MKKIVLVAALALGSLTAFATVPTTLNNDTKIVVMQDDYKEIAVGEVPTAIQEALRADYPEATISKAYINEEKTYKIEVAMGEQNGILYADENGKWIEQ</sequence>
<name>A0ABS9J2T4_9FLAO</name>
<gene>
    <name evidence="2" type="ORF">JM658_07870</name>
</gene>
<keyword evidence="3" id="KW-1185">Reference proteome</keyword>
<protein>
    <recommendedName>
        <fullName evidence="4">Beta-lactamase-inhibitor-like PepSY-like domain-containing protein</fullName>
    </recommendedName>
</protein>
<evidence type="ECO:0008006" key="4">
    <source>
        <dbReference type="Google" id="ProtNLM"/>
    </source>
</evidence>
<organism evidence="2 3">
    <name type="scientific">Joostella atrarenae</name>
    <dbReference type="NCBI Taxonomy" id="679257"/>
    <lineage>
        <taxon>Bacteria</taxon>
        <taxon>Pseudomonadati</taxon>
        <taxon>Bacteroidota</taxon>
        <taxon>Flavobacteriia</taxon>
        <taxon>Flavobacteriales</taxon>
        <taxon>Flavobacteriaceae</taxon>
        <taxon>Joostella</taxon>
    </lineage>
</organism>
<comment type="caution">
    <text evidence="2">The sequence shown here is derived from an EMBL/GenBank/DDBJ whole genome shotgun (WGS) entry which is preliminary data.</text>
</comment>
<keyword evidence="1" id="KW-0732">Signal</keyword>
<evidence type="ECO:0000313" key="2">
    <source>
        <dbReference type="EMBL" id="MCF8714744.1"/>
    </source>
</evidence>
<dbReference type="Gene3D" id="3.10.450.360">
    <property type="match status" value="1"/>
</dbReference>
<dbReference type="RefSeq" id="WP_236958710.1">
    <property type="nucleotide sequence ID" value="NZ_JAETXX010000004.1"/>
</dbReference>